<reference evidence="1 2" key="1">
    <citation type="submission" date="2018-02" db="EMBL/GenBank/DDBJ databases">
        <title>The genomes of Aspergillus section Nigri reveals drivers in fungal speciation.</title>
        <authorList>
            <consortium name="DOE Joint Genome Institute"/>
            <person name="Vesth T.C."/>
            <person name="Nybo J."/>
            <person name="Theobald S."/>
            <person name="Brandl J."/>
            <person name="Frisvad J.C."/>
            <person name="Nielsen K.F."/>
            <person name="Lyhne E.K."/>
            <person name="Kogle M.E."/>
            <person name="Kuo A."/>
            <person name="Riley R."/>
            <person name="Clum A."/>
            <person name="Nolan M."/>
            <person name="Lipzen A."/>
            <person name="Salamov A."/>
            <person name="Henrissat B."/>
            <person name="Wiebenga A."/>
            <person name="De vries R.P."/>
            <person name="Grigoriev I.V."/>
            <person name="Mortensen U.H."/>
            <person name="Andersen M.R."/>
            <person name="Baker S.E."/>
        </authorList>
    </citation>
    <scope>NUCLEOTIDE SEQUENCE [LARGE SCALE GENOMIC DNA]</scope>
    <source>
        <strain evidence="1 2">CBS 101889</strain>
    </source>
</reference>
<dbReference type="VEuPathDB" id="FungiDB:BO97DRAFT_418840"/>
<protein>
    <submittedName>
        <fullName evidence="1">Uncharacterized protein</fullName>
    </submittedName>
</protein>
<evidence type="ECO:0000313" key="2">
    <source>
        <dbReference type="Proteomes" id="UP000248961"/>
    </source>
</evidence>
<dbReference type="EMBL" id="KZ824339">
    <property type="protein sequence ID" value="RAL07147.1"/>
    <property type="molecule type" value="Genomic_DNA"/>
</dbReference>
<dbReference type="STRING" id="1450537.A0A395HH45"/>
<accession>A0A395HH45</accession>
<gene>
    <name evidence="1" type="ORF">BO97DRAFT_418840</name>
</gene>
<dbReference type="AlphaFoldDB" id="A0A395HH45"/>
<dbReference type="OrthoDB" id="10606039at2759"/>
<name>A0A395HH45_ASPHC</name>
<organism evidence="1 2">
    <name type="scientific">Aspergillus homomorphus (strain CBS 101889)</name>
    <dbReference type="NCBI Taxonomy" id="1450537"/>
    <lineage>
        <taxon>Eukaryota</taxon>
        <taxon>Fungi</taxon>
        <taxon>Dikarya</taxon>
        <taxon>Ascomycota</taxon>
        <taxon>Pezizomycotina</taxon>
        <taxon>Eurotiomycetes</taxon>
        <taxon>Eurotiomycetidae</taxon>
        <taxon>Eurotiales</taxon>
        <taxon>Aspergillaceae</taxon>
        <taxon>Aspergillus</taxon>
        <taxon>Aspergillus subgen. Circumdati</taxon>
    </lineage>
</organism>
<evidence type="ECO:0000313" key="1">
    <source>
        <dbReference type="EMBL" id="RAL07147.1"/>
    </source>
</evidence>
<dbReference type="GeneID" id="37200828"/>
<proteinExistence type="predicted"/>
<sequence>MCLPSLFKHILLAVFDPIFMREEHEMERRGNWRQAQFLRRKHHLDLFSSIQSWKRIGNLILAQQRLVFLAQKEEFFRECEGRCLMHLTLDLAPDKDCLMEKLRTAQRLSSETHQKLWYEERRYQKLRASIPEGPLRRALYAREMQPDWHLSSKWLQGHCAAMGGCCRRSCGCCAKPRNSDIHSKIYGHCFSYCICCTDTRGFDVRPKNLENDPMHVSLDMSKAQIIGEYEERLLNSYIWGLL</sequence>
<dbReference type="Proteomes" id="UP000248961">
    <property type="component" value="Unassembled WGS sequence"/>
</dbReference>
<keyword evidence="2" id="KW-1185">Reference proteome</keyword>
<dbReference type="RefSeq" id="XP_025546301.1">
    <property type="nucleotide sequence ID" value="XM_025696539.1"/>
</dbReference>